<feature type="transmembrane region" description="Helical" evidence="1">
    <location>
        <begin position="76"/>
        <end position="98"/>
    </location>
</feature>
<protein>
    <recommendedName>
        <fullName evidence="4">Transmembrane protein</fullName>
    </recommendedName>
</protein>
<keyword evidence="1" id="KW-0812">Transmembrane</keyword>
<feature type="transmembrane region" description="Helical" evidence="1">
    <location>
        <begin position="42"/>
        <end position="60"/>
    </location>
</feature>
<keyword evidence="1" id="KW-1133">Transmembrane helix</keyword>
<evidence type="ECO:0000313" key="3">
    <source>
        <dbReference type="Proteomes" id="UP000036013"/>
    </source>
</evidence>
<keyword evidence="1" id="KW-0472">Membrane</keyword>
<reference evidence="2 3" key="1">
    <citation type="submission" date="2015-06" db="EMBL/GenBank/DDBJ databases">
        <authorList>
            <person name="Adams M."/>
            <person name="Sutton G."/>
            <person name="Nelson K."/>
            <person name="Bonomo R."/>
            <person name="McCorrison J."/>
            <person name="Sanka R."/>
            <person name="Brinkac L."/>
            <person name="Nierman W."/>
        </authorList>
    </citation>
    <scope>NUCLEOTIDE SEQUENCE [LARGE SCALE GENOMIC DNA]</scope>
    <source>
        <strain evidence="2 3">GN02692</strain>
    </source>
</reference>
<dbReference type="RefSeq" id="WP_047748053.1">
    <property type="nucleotide sequence ID" value="NZ_LEDI01000014.1"/>
</dbReference>
<proteinExistence type="predicted"/>
<gene>
    <name evidence="2" type="ORF">ABF77_08380</name>
</gene>
<evidence type="ECO:0000313" key="2">
    <source>
        <dbReference type="EMBL" id="KLQ05005.1"/>
    </source>
</evidence>
<name>A0A837LGD2_9ENTR</name>
<organism evidence="2 3">
    <name type="scientific">Enterobacter roggenkampii</name>
    <dbReference type="NCBI Taxonomy" id="1812935"/>
    <lineage>
        <taxon>Bacteria</taxon>
        <taxon>Pseudomonadati</taxon>
        <taxon>Pseudomonadota</taxon>
        <taxon>Gammaproteobacteria</taxon>
        <taxon>Enterobacterales</taxon>
        <taxon>Enterobacteriaceae</taxon>
        <taxon>Enterobacter</taxon>
        <taxon>Enterobacter cloacae complex</taxon>
    </lineage>
</organism>
<dbReference type="AlphaFoldDB" id="A0A837LGD2"/>
<comment type="caution">
    <text evidence="2">The sequence shown here is derived from an EMBL/GenBank/DDBJ whole genome shotgun (WGS) entry which is preliminary data.</text>
</comment>
<sequence length="169" mass="19108">MKKARFSFWIPLIAGGIALISAFVVWSVNIYRVTYLSIRGEQYLACGALLLALVPMVYFIRKGRLKGKRLADAVKIYLGFFICSLPVAMFAVFTTAWLPEGDYSAWSKPYRYESSTRHTCSGAEVYEPELKKEIRICNPQGNVYSDTTLYVEKRSNALGIVVLWAITRA</sequence>
<feature type="transmembrane region" description="Helical" evidence="1">
    <location>
        <begin position="7"/>
        <end position="30"/>
    </location>
</feature>
<dbReference type="Proteomes" id="UP000036013">
    <property type="component" value="Unassembled WGS sequence"/>
</dbReference>
<evidence type="ECO:0000256" key="1">
    <source>
        <dbReference type="SAM" id="Phobius"/>
    </source>
</evidence>
<dbReference type="EMBL" id="LEDI01000014">
    <property type="protein sequence ID" value="KLQ05005.1"/>
    <property type="molecule type" value="Genomic_DNA"/>
</dbReference>
<accession>A0A837LGD2</accession>
<evidence type="ECO:0008006" key="4">
    <source>
        <dbReference type="Google" id="ProtNLM"/>
    </source>
</evidence>